<dbReference type="Proteomes" id="UP001432180">
    <property type="component" value="Chromosome"/>
</dbReference>
<keyword evidence="4" id="KW-0732">Signal</keyword>
<sequence>MILNPKSSPTGLRPGALTKLLLSFCLMVITAHIAAEPDTQSAPPQERPATPADGATNPDGQSAREDDRPAESDTLISDPLLGEGQRGPSANELRSLEALDRALASKEEQVGEVQRQLIAAEDSVTQQELSERLRKLKDELGEQRRQFEKFAVNIDLRPFIEEEEKPFNWQDELSKLLKPIIAELENATKESRAIGELRAQMNEVEERKRLAAEASTRLKQLLAQNPSPALQERLQERLDNWQRIATDSSNNYAALELQLNNRLAQRQSVLEETTGYAKRFFRTRGLNLVMAIAAFALVFLGVRWLANALRRLSPAADNRFSTRLTTLLLHAFSVLGGLIAMLLVFNMAGDWFMLGIILIFLIGIGWASINTLPSQIETVKLILNIGPVREGERLVFNGLPYRVESLAFTARLVNPLLDGGLQQMPVKHLVGHISRPPGEQEPWFPTEQGDWVELADGRLGQVIHQSPANVIVQEPGGAEVRYPTDGFVALNPRKLSQGFRVVSRFGIDYRHQAIATTEVPKRLLEALDKELPTALDNAFGQGKAKQVIKAINVLFAQASGASLDYLIHLDLGGEAASMTPIIQASIQRILVNACNSQGWEIPLTHLGIHQYPS</sequence>
<feature type="coiled-coil region" evidence="1">
    <location>
        <begin position="96"/>
        <end position="153"/>
    </location>
</feature>
<feature type="signal peptide" evidence="4">
    <location>
        <begin position="1"/>
        <end position="34"/>
    </location>
</feature>
<protein>
    <submittedName>
        <fullName evidence="5">Uncharacterized protein</fullName>
    </submittedName>
</protein>
<feature type="chain" id="PRO_5045152027" evidence="4">
    <location>
        <begin position="35"/>
        <end position="613"/>
    </location>
</feature>
<evidence type="ECO:0000256" key="2">
    <source>
        <dbReference type="SAM" id="MobiDB-lite"/>
    </source>
</evidence>
<keyword evidence="3" id="KW-0812">Transmembrane</keyword>
<evidence type="ECO:0000256" key="3">
    <source>
        <dbReference type="SAM" id="Phobius"/>
    </source>
</evidence>
<keyword evidence="3" id="KW-0472">Membrane</keyword>
<feature type="compositionally biased region" description="Basic and acidic residues" evidence="2">
    <location>
        <begin position="62"/>
        <end position="71"/>
    </location>
</feature>
<evidence type="ECO:0000256" key="4">
    <source>
        <dbReference type="SAM" id="SignalP"/>
    </source>
</evidence>
<feature type="region of interest" description="Disordered" evidence="2">
    <location>
        <begin position="36"/>
        <end position="89"/>
    </location>
</feature>
<feature type="transmembrane region" description="Helical" evidence="3">
    <location>
        <begin position="351"/>
        <end position="372"/>
    </location>
</feature>
<feature type="transmembrane region" description="Helical" evidence="3">
    <location>
        <begin position="327"/>
        <end position="345"/>
    </location>
</feature>
<keyword evidence="3" id="KW-1133">Transmembrane helix</keyword>
<organism evidence="5 6">
    <name type="scientific">Thiorhodovibrio winogradskyi</name>
    <dbReference type="NCBI Taxonomy" id="77007"/>
    <lineage>
        <taxon>Bacteria</taxon>
        <taxon>Pseudomonadati</taxon>
        <taxon>Pseudomonadota</taxon>
        <taxon>Gammaproteobacteria</taxon>
        <taxon>Chromatiales</taxon>
        <taxon>Chromatiaceae</taxon>
        <taxon>Thiorhodovibrio</taxon>
    </lineage>
</organism>
<keyword evidence="6" id="KW-1185">Reference proteome</keyword>
<keyword evidence="1" id="KW-0175">Coiled coil</keyword>
<evidence type="ECO:0000313" key="6">
    <source>
        <dbReference type="Proteomes" id="UP001432180"/>
    </source>
</evidence>
<feature type="coiled-coil region" evidence="1">
    <location>
        <begin position="187"/>
        <end position="224"/>
    </location>
</feature>
<reference evidence="5 6" key="1">
    <citation type="journal article" date="2023" name="Microorganisms">
        <title>Thiorhodovibrio frisius and Trv. litoralis spp. nov., Two Novel Members from a Clade of Fastidious Purple Sulfur Bacteria That Exhibit Unique Red-Shifted Light-Harvesting Capabilities.</title>
        <authorList>
            <person name="Methner A."/>
            <person name="Kuzyk S.B."/>
            <person name="Petersen J."/>
            <person name="Bauer S."/>
            <person name="Brinkmann H."/>
            <person name="Sichau K."/>
            <person name="Wanner G."/>
            <person name="Wolf J."/>
            <person name="Neumann-Schaal M."/>
            <person name="Henke P."/>
            <person name="Tank M."/>
            <person name="Sproer C."/>
            <person name="Bunk B."/>
            <person name="Overmann J."/>
        </authorList>
    </citation>
    <scope>NUCLEOTIDE SEQUENCE [LARGE SCALE GENOMIC DNA]</scope>
    <source>
        <strain evidence="5 6">DSM 6702</strain>
    </source>
</reference>
<evidence type="ECO:0000313" key="5">
    <source>
        <dbReference type="EMBL" id="WPL18643.1"/>
    </source>
</evidence>
<dbReference type="EMBL" id="CP121472">
    <property type="protein sequence ID" value="WPL18643.1"/>
    <property type="molecule type" value="Genomic_DNA"/>
</dbReference>
<name>A0ABZ0SEE6_9GAMM</name>
<feature type="transmembrane region" description="Helical" evidence="3">
    <location>
        <begin position="288"/>
        <end position="306"/>
    </location>
</feature>
<accession>A0ABZ0SEE6</accession>
<proteinExistence type="predicted"/>
<gene>
    <name evidence="5" type="ORF">Thiowin_03723</name>
</gene>
<evidence type="ECO:0000256" key="1">
    <source>
        <dbReference type="SAM" id="Coils"/>
    </source>
</evidence>